<evidence type="ECO:0000256" key="2">
    <source>
        <dbReference type="ARBA" id="ARBA00010183"/>
    </source>
</evidence>
<feature type="binding site" evidence="8">
    <location>
        <position position="148"/>
    </location>
    <ligand>
        <name>Mg(2+)</name>
        <dbReference type="ChEBI" id="CHEBI:18420"/>
    </ligand>
</feature>
<evidence type="ECO:0000259" key="10">
    <source>
        <dbReference type="PROSITE" id="PS50137"/>
    </source>
</evidence>
<dbReference type="SMART" id="SM00535">
    <property type="entry name" value="RIBOc"/>
    <property type="match status" value="1"/>
</dbReference>
<accession>A0ABS2M6X2</accession>
<protein>
    <recommendedName>
        <fullName evidence="8">Ribonuclease 3</fullName>
        <ecNumber evidence="8">3.1.26.3</ecNumber>
    </recommendedName>
    <alternativeName>
        <fullName evidence="8">Ribonuclease III</fullName>
        <shortName evidence="8">RNase III</shortName>
    </alternativeName>
</protein>
<dbReference type="SMART" id="SM00358">
    <property type="entry name" value="DSRM"/>
    <property type="match status" value="1"/>
</dbReference>
<comment type="cofactor">
    <cofactor evidence="8">
        <name>Mg(2+)</name>
        <dbReference type="ChEBI" id="CHEBI:18420"/>
    </cofactor>
</comment>
<keyword evidence="5 8" id="KW-0255">Endonuclease</keyword>
<dbReference type="PROSITE" id="PS50142">
    <property type="entry name" value="RNASE_3_2"/>
    <property type="match status" value="1"/>
</dbReference>
<dbReference type="Gene3D" id="3.30.160.20">
    <property type="match status" value="1"/>
</dbReference>
<keyword evidence="4 8" id="KW-0540">Nuclease</keyword>
<evidence type="ECO:0000256" key="6">
    <source>
        <dbReference type="ARBA" id="ARBA00022801"/>
    </source>
</evidence>
<dbReference type="CDD" id="cd10845">
    <property type="entry name" value="DSRM_RNAse_III_family"/>
    <property type="match status" value="1"/>
</dbReference>
<evidence type="ECO:0000256" key="3">
    <source>
        <dbReference type="ARBA" id="ARBA00022664"/>
    </source>
</evidence>
<dbReference type="Proteomes" id="UP000732378">
    <property type="component" value="Unassembled WGS sequence"/>
</dbReference>
<comment type="caution">
    <text evidence="12">The sequence shown here is derived from an EMBL/GenBank/DDBJ whole genome shotgun (WGS) entry which is preliminary data.</text>
</comment>
<keyword evidence="3 8" id="KW-0507">mRNA processing</keyword>
<keyword evidence="8" id="KW-0460">Magnesium</keyword>
<dbReference type="InterPro" id="IPR000999">
    <property type="entry name" value="RNase_III_dom"/>
</dbReference>
<feature type="compositionally biased region" description="Low complexity" evidence="9">
    <location>
        <begin position="266"/>
        <end position="281"/>
    </location>
</feature>
<keyword evidence="8" id="KW-0479">Metal-binding</keyword>
<feature type="domain" description="DRBM" evidence="10">
    <location>
        <begin position="190"/>
        <end position="258"/>
    </location>
</feature>
<reference evidence="12 13" key="1">
    <citation type="submission" date="2021-01" db="EMBL/GenBank/DDBJ databases">
        <title>Sequencing the genomes of 1000 actinobacteria strains.</title>
        <authorList>
            <person name="Klenk H.-P."/>
        </authorList>
    </citation>
    <scope>NUCLEOTIDE SEQUENCE [LARGE SCALE GENOMIC DNA]</scope>
    <source>
        <strain evidence="12 13">DSM 18239</strain>
    </source>
</reference>
<evidence type="ECO:0000256" key="8">
    <source>
        <dbReference type="HAMAP-Rule" id="MF_00104"/>
    </source>
</evidence>
<gene>
    <name evidence="8" type="primary">rnc</name>
    <name evidence="12" type="ORF">JOE61_000729</name>
</gene>
<dbReference type="PROSITE" id="PS00517">
    <property type="entry name" value="RNASE_3_1"/>
    <property type="match status" value="1"/>
</dbReference>
<feature type="region of interest" description="Disordered" evidence="9">
    <location>
        <begin position="260"/>
        <end position="289"/>
    </location>
</feature>
<dbReference type="EC" id="3.1.26.3" evidence="8"/>
<feature type="domain" description="RNase III" evidence="11">
    <location>
        <begin position="29"/>
        <end position="162"/>
    </location>
</feature>
<dbReference type="EMBL" id="JAFBBZ010000001">
    <property type="protein sequence ID" value="MBM7506915.1"/>
    <property type="molecule type" value="Genomic_DNA"/>
</dbReference>
<evidence type="ECO:0000256" key="1">
    <source>
        <dbReference type="ARBA" id="ARBA00000109"/>
    </source>
</evidence>
<dbReference type="SUPFAM" id="SSF69065">
    <property type="entry name" value="RNase III domain-like"/>
    <property type="match status" value="1"/>
</dbReference>
<dbReference type="InterPro" id="IPR036389">
    <property type="entry name" value="RNase_III_sf"/>
</dbReference>
<keyword evidence="8" id="KW-0963">Cytoplasm</keyword>
<dbReference type="HAMAP" id="MF_00104">
    <property type="entry name" value="RNase_III"/>
    <property type="match status" value="1"/>
</dbReference>
<evidence type="ECO:0000256" key="5">
    <source>
        <dbReference type="ARBA" id="ARBA00022759"/>
    </source>
</evidence>
<dbReference type="CDD" id="cd00593">
    <property type="entry name" value="RIBOc"/>
    <property type="match status" value="1"/>
</dbReference>
<proteinExistence type="inferred from homology"/>
<comment type="subcellular location">
    <subcellularLocation>
        <location evidence="8">Cytoplasm</location>
    </subcellularLocation>
</comment>
<feature type="active site" evidence="8">
    <location>
        <position position="79"/>
    </location>
</feature>
<keyword evidence="7 8" id="KW-0694">RNA-binding</keyword>
<keyword evidence="6 8" id="KW-0378">Hydrolase</keyword>
<evidence type="ECO:0000259" key="11">
    <source>
        <dbReference type="PROSITE" id="PS50142"/>
    </source>
</evidence>
<dbReference type="PROSITE" id="PS50137">
    <property type="entry name" value="DS_RBD"/>
    <property type="match status" value="1"/>
</dbReference>
<comment type="subunit">
    <text evidence="8">Homodimer.</text>
</comment>
<dbReference type="PANTHER" id="PTHR11207:SF0">
    <property type="entry name" value="RIBONUCLEASE 3"/>
    <property type="match status" value="1"/>
</dbReference>
<dbReference type="Pfam" id="PF14622">
    <property type="entry name" value="Ribonucleas_3_3"/>
    <property type="match status" value="1"/>
</dbReference>
<feature type="binding site" evidence="8">
    <location>
        <position position="151"/>
    </location>
    <ligand>
        <name>Mg(2+)</name>
        <dbReference type="ChEBI" id="CHEBI:18420"/>
    </ligand>
</feature>
<organism evidence="12 13">
    <name type="scientific">Nocardioides salarius</name>
    <dbReference type="NCBI Taxonomy" id="374513"/>
    <lineage>
        <taxon>Bacteria</taxon>
        <taxon>Bacillati</taxon>
        <taxon>Actinomycetota</taxon>
        <taxon>Actinomycetes</taxon>
        <taxon>Propionibacteriales</taxon>
        <taxon>Nocardioidaceae</taxon>
        <taxon>Nocardioides</taxon>
    </lineage>
</organism>
<feature type="binding site" evidence="8">
    <location>
        <position position="75"/>
    </location>
    <ligand>
        <name>Mg(2+)</name>
        <dbReference type="ChEBI" id="CHEBI:18420"/>
    </ligand>
</feature>
<evidence type="ECO:0000313" key="13">
    <source>
        <dbReference type="Proteomes" id="UP000732378"/>
    </source>
</evidence>
<evidence type="ECO:0000256" key="7">
    <source>
        <dbReference type="ARBA" id="ARBA00022884"/>
    </source>
</evidence>
<comment type="function">
    <text evidence="8">Digests double-stranded RNA. Involved in the processing of primary rRNA transcript to yield the immediate precursors to the large and small rRNAs (23S and 16S). Processes some mRNAs, and tRNAs when they are encoded in the rRNA operon. Processes pre-crRNA and tracrRNA of type II CRISPR loci if present in the organism.</text>
</comment>
<dbReference type="GO" id="GO:0004525">
    <property type="term" value="F:ribonuclease III activity"/>
    <property type="evidence" value="ECO:0007669"/>
    <property type="project" value="UniProtKB-EC"/>
</dbReference>
<dbReference type="NCBIfam" id="TIGR02191">
    <property type="entry name" value="RNaseIII"/>
    <property type="match status" value="1"/>
</dbReference>
<evidence type="ECO:0000256" key="4">
    <source>
        <dbReference type="ARBA" id="ARBA00022722"/>
    </source>
</evidence>
<dbReference type="SUPFAM" id="SSF54768">
    <property type="entry name" value="dsRNA-binding domain-like"/>
    <property type="match status" value="1"/>
</dbReference>
<dbReference type="InterPro" id="IPR011907">
    <property type="entry name" value="RNase_III"/>
</dbReference>
<dbReference type="Pfam" id="PF00035">
    <property type="entry name" value="dsrm"/>
    <property type="match status" value="1"/>
</dbReference>
<feature type="compositionally biased region" description="Low complexity" evidence="9">
    <location>
        <begin position="1"/>
        <end position="21"/>
    </location>
</feature>
<keyword evidence="8" id="KW-0819">tRNA processing</keyword>
<feature type="region of interest" description="Disordered" evidence="9">
    <location>
        <begin position="1"/>
        <end position="26"/>
    </location>
</feature>
<dbReference type="PANTHER" id="PTHR11207">
    <property type="entry name" value="RIBONUCLEASE III"/>
    <property type="match status" value="1"/>
</dbReference>
<keyword evidence="13" id="KW-1185">Reference proteome</keyword>
<comment type="catalytic activity">
    <reaction evidence="1 8">
        <text>Endonucleolytic cleavage to 5'-phosphomonoester.</text>
        <dbReference type="EC" id="3.1.26.3"/>
    </reaction>
</comment>
<comment type="similarity">
    <text evidence="2">Belongs to the ribonuclease III family.</text>
</comment>
<keyword evidence="8" id="KW-0698">rRNA processing</keyword>
<dbReference type="Gene3D" id="1.10.1520.10">
    <property type="entry name" value="Ribonuclease III domain"/>
    <property type="match status" value="1"/>
</dbReference>
<feature type="active site" evidence="8">
    <location>
        <position position="151"/>
    </location>
</feature>
<sequence>MPSTSRTARAARAASTAPRPTVVRSSETADALNDYAELRAALGDPQLDPELLDRALTHRSFAYENGGLPTNERLEFLGDSVLGVVVTETLYLTHPDLSEGRLAKLRAAVVNARALAGVGRGIGLGEHVKLGRGEESTGGRNKASILSDTVEAVIGAVHLSGGGIENSAAVVHRLFDPLIEAASALGAGLDWKTSLQELSAEHGLGVPEYVIEDSGPDHQKTFTAQVRVGDDLYGNGTGRSKKEAEQAAAETAYGEIADRLGVTDPAETAAEAAAGNAAAGKSGTGTGGS</sequence>
<evidence type="ECO:0000313" key="12">
    <source>
        <dbReference type="EMBL" id="MBM7506915.1"/>
    </source>
</evidence>
<evidence type="ECO:0000256" key="9">
    <source>
        <dbReference type="SAM" id="MobiDB-lite"/>
    </source>
</evidence>
<name>A0ABS2M6X2_9ACTN</name>
<keyword evidence="8" id="KW-0699">rRNA-binding</keyword>
<dbReference type="InterPro" id="IPR014720">
    <property type="entry name" value="dsRBD_dom"/>
</dbReference>